<dbReference type="Pfam" id="PF12631">
    <property type="entry name" value="MnmE_helical"/>
    <property type="match status" value="1"/>
</dbReference>
<evidence type="ECO:0000256" key="8">
    <source>
        <dbReference type="RuleBase" id="RU003313"/>
    </source>
</evidence>
<feature type="binding site" evidence="7">
    <location>
        <position position="445"/>
    </location>
    <ligand>
        <name>(6S)-5-formyl-5,6,7,8-tetrahydrofolate</name>
        <dbReference type="ChEBI" id="CHEBI:57457"/>
    </ligand>
</feature>
<feature type="domain" description="TrmE-type G" evidence="9">
    <location>
        <begin position="215"/>
        <end position="370"/>
    </location>
</feature>
<dbReference type="GO" id="GO:0003924">
    <property type="term" value="F:GTPase activity"/>
    <property type="evidence" value="ECO:0007669"/>
    <property type="project" value="UniProtKB-UniRule"/>
</dbReference>
<dbReference type="EC" id="3.6.-.-" evidence="7"/>
<keyword evidence="4 7" id="KW-0378">Hydrolase</keyword>
<comment type="cofactor">
    <cofactor evidence="7">
        <name>K(+)</name>
        <dbReference type="ChEBI" id="CHEBI:29103"/>
    </cofactor>
    <text evidence="7">Binds 1 potassium ion per subunit.</text>
</comment>
<dbReference type="HAMAP" id="MF_00379">
    <property type="entry name" value="GTPase_MnmE"/>
    <property type="match status" value="1"/>
</dbReference>
<comment type="caution">
    <text evidence="7">Lacks conserved residue(s) required for the propagation of feature annotation.</text>
</comment>
<dbReference type="NCBIfam" id="TIGR00450">
    <property type="entry name" value="mnmE_trmE_thdF"/>
    <property type="match status" value="1"/>
</dbReference>
<feature type="binding site" evidence="7">
    <location>
        <begin position="244"/>
        <end position="250"/>
    </location>
    <ligand>
        <name>GTP</name>
        <dbReference type="ChEBI" id="CHEBI:37565"/>
    </ligand>
</feature>
<evidence type="ECO:0000256" key="2">
    <source>
        <dbReference type="ARBA" id="ARBA00022694"/>
    </source>
</evidence>
<dbReference type="InterPro" id="IPR004520">
    <property type="entry name" value="GTPase_MnmE"/>
</dbReference>
<feature type="binding site" evidence="7">
    <location>
        <position position="250"/>
    </location>
    <ligand>
        <name>Mg(2+)</name>
        <dbReference type="ChEBI" id="CHEBI:18420"/>
    </ligand>
</feature>
<evidence type="ECO:0000256" key="4">
    <source>
        <dbReference type="ARBA" id="ARBA00022801"/>
    </source>
</evidence>
<dbReference type="PROSITE" id="PS51709">
    <property type="entry name" value="G_TRME"/>
    <property type="match status" value="1"/>
</dbReference>
<feature type="binding site" evidence="7">
    <location>
        <position position="119"/>
    </location>
    <ligand>
        <name>(6S)-5-formyl-5,6,7,8-tetrahydrofolate</name>
        <dbReference type="ChEBI" id="CHEBI:57457"/>
    </ligand>
</feature>
<comment type="similarity">
    <text evidence="1 7 8">Belongs to the TRAFAC class TrmE-Era-EngA-EngB-Septin-like GTPase superfamily. TrmE GTPase family.</text>
</comment>
<comment type="function">
    <text evidence="7">Exhibits a very high intrinsic GTPase hydrolysis rate. Involved in the addition of a carboxymethylaminomethyl (cmnm) group at the wobble position (U34) of certain tRNAs, forming tRNA-cmnm(5)s(2)U34.</text>
</comment>
<feature type="binding site" evidence="7">
    <location>
        <position position="22"/>
    </location>
    <ligand>
        <name>(6S)-5-formyl-5,6,7,8-tetrahydrofolate</name>
        <dbReference type="ChEBI" id="CHEBI:57457"/>
    </ligand>
</feature>
<dbReference type="InterPro" id="IPR027266">
    <property type="entry name" value="TrmE/GcvT-like"/>
</dbReference>
<dbReference type="GO" id="GO:0046872">
    <property type="term" value="F:metal ion binding"/>
    <property type="evidence" value="ECO:0007669"/>
    <property type="project" value="UniProtKB-KW"/>
</dbReference>
<dbReference type="InterPro" id="IPR018948">
    <property type="entry name" value="GTP-bd_TrmE_N"/>
</dbReference>
<feature type="binding site" evidence="7">
    <location>
        <position position="229"/>
    </location>
    <ligand>
        <name>Mg(2+)</name>
        <dbReference type="ChEBI" id="CHEBI:18420"/>
    </ligand>
</feature>
<keyword evidence="7" id="KW-0963">Cytoplasm</keyword>
<evidence type="ECO:0000256" key="3">
    <source>
        <dbReference type="ARBA" id="ARBA00022741"/>
    </source>
</evidence>
<comment type="subunit">
    <text evidence="7">Homodimer. Heterotetramer of two MnmE and two MnmG subunits.</text>
</comment>
<dbReference type="InterPro" id="IPR006073">
    <property type="entry name" value="GTP-bd"/>
</dbReference>
<keyword evidence="6 7" id="KW-0342">GTP-binding</keyword>
<keyword evidence="3 7" id="KW-0547">Nucleotide-binding</keyword>
<accession>A0A934QHI0</accession>
<dbReference type="PANTHER" id="PTHR42714">
    <property type="entry name" value="TRNA MODIFICATION GTPASE GTPBP3"/>
    <property type="match status" value="1"/>
</dbReference>
<dbReference type="Gene3D" id="3.40.50.300">
    <property type="entry name" value="P-loop containing nucleotide triphosphate hydrolases"/>
    <property type="match status" value="1"/>
</dbReference>
<feature type="binding site" evidence="7">
    <location>
        <begin position="351"/>
        <end position="353"/>
    </location>
    <ligand>
        <name>GTP</name>
        <dbReference type="ChEBI" id="CHEBI:37565"/>
    </ligand>
</feature>
<dbReference type="GO" id="GO:0030488">
    <property type="term" value="P:tRNA methylation"/>
    <property type="evidence" value="ECO:0007669"/>
    <property type="project" value="TreeGrafter"/>
</dbReference>
<comment type="subcellular location">
    <subcellularLocation>
        <location evidence="7">Cytoplasm</location>
    </subcellularLocation>
</comment>
<dbReference type="Pfam" id="PF10396">
    <property type="entry name" value="TrmE_N"/>
    <property type="match status" value="1"/>
</dbReference>
<dbReference type="Proteomes" id="UP000778970">
    <property type="component" value="Unassembled WGS sequence"/>
</dbReference>
<reference evidence="10" key="2">
    <citation type="journal article" date="2020" name="Microorganisms">
        <title>Osmotic Adaptation and Compatible Solute Biosynthesis of Phototrophic Bacteria as Revealed from Genome Analyses.</title>
        <authorList>
            <person name="Imhoff J.F."/>
            <person name="Rahn T."/>
            <person name="Kunzel S."/>
            <person name="Keller A."/>
            <person name="Neulinger S.C."/>
        </authorList>
    </citation>
    <scope>NUCLEOTIDE SEQUENCE</scope>
    <source>
        <strain evidence="10">DSM 9154</strain>
    </source>
</reference>
<feature type="binding site" evidence="7">
    <location>
        <begin position="225"/>
        <end position="230"/>
    </location>
    <ligand>
        <name>GTP</name>
        <dbReference type="ChEBI" id="CHEBI:37565"/>
    </ligand>
</feature>
<evidence type="ECO:0000256" key="6">
    <source>
        <dbReference type="ARBA" id="ARBA00023134"/>
    </source>
</evidence>
<gene>
    <name evidence="7" type="primary">mnmE</name>
    <name evidence="7" type="synonym">trmE</name>
    <name evidence="10" type="ORF">CKO21_06475</name>
</gene>
<evidence type="ECO:0000256" key="1">
    <source>
        <dbReference type="ARBA" id="ARBA00011043"/>
    </source>
</evidence>
<keyword evidence="11" id="KW-1185">Reference proteome</keyword>
<keyword evidence="7" id="KW-0479">Metal-binding</keyword>
<dbReference type="FunFam" id="3.30.1360.120:FF:000007">
    <property type="entry name" value="tRNA modification GTPase GTPBP3, mitochondrial"/>
    <property type="match status" value="1"/>
</dbReference>
<evidence type="ECO:0000313" key="11">
    <source>
        <dbReference type="Proteomes" id="UP000778970"/>
    </source>
</evidence>
<dbReference type="Pfam" id="PF01926">
    <property type="entry name" value="MMR_HSR1"/>
    <property type="match status" value="1"/>
</dbReference>
<proteinExistence type="inferred from homology"/>
<dbReference type="CDD" id="cd04164">
    <property type="entry name" value="trmE"/>
    <property type="match status" value="1"/>
</dbReference>
<sequence length="445" mass="47167">MTARTIFALSTAPGRAGVAVIRISGPDAAAVLKALAGDLPAPRHAVLRTLTDTEKEPIDRSLVLWFPGPKSFTGEDLAELHVHGGRAIIQMLTDVLAAQQGLRPAEAGEFTRRAFDAGKLDLTEVEGLADLIDAETRAQARQALRQMEGALGQRITDWRDRLLRARAHMEAAIDFADEELPEGLDAEVRVQIMQLAGEIDATLQDAARGERLREGLTVAIVGAPNAGKSSLLNAVAARDAAIVAETAGTTRDIVEVHLDLGGYPVTLADTAGLRALDPADADPIEAEGIRRARAKAEQADLRLVVFDATQGIDAATADLLNDDSLIAWNKQDLPGGTPPVEVASRPVYPVSARTHAGLPELLDRLQAKVTEQLGVAGAAPAITRARHRSALQAASEALDRAGSADAAELAAEDLRYATHALGRVTGEVDVEDLLDVIFRDFCIGK</sequence>
<evidence type="ECO:0000256" key="7">
    <source>
        <dbReference type="HAMAP-Rule" id="MF_00379"/>
    </source>
</evidence>
<dbReference type="InterPro" id="IPR027417">
    <property type="entry name" value="P-loop_NTPase"/>
</dbReference>
<dbReference type="GO" id="GO:0002098">
    <property type="term" value="P:tRNA wobble uridine modification"/>
    <property type="evidence" value="ECO:0007669"/>
    <property type="project" value="TreeGrafter"/>
</dbReference>
<keyword evidence="7" id="KW-0460">Magnesium</keyword>
<keyword evidence="2 7" id="KW-0819">tRNA processing</keyword>
<name>A0A934QHI0_9PROT</name>
<dbReference type="InterPro" id="IPR027368">
    <property type="entry name" value="MnmE_dom2"/>
</dbReference>
<evidence type="ECO:0000256" key="5">
    <source>
        <dbReference type="ARBA" id="ARBA00022958"/>
    </source>
</evidence>
<dbReference type="AlphaFoldDB" id="A0A934QHI0"/>
<dbReference type="GO" id="GO:0005737">
    <property type="term" value="C:cytoplasm"/>
    <property type="evidence" value="ECO:0007669"/>
    <property type="project" value="UniProtKB-SubCell"/>
</dbReference>
<dbReference type="InterPro" id="IPR031168">
    <property type="entry name" value="G_TrmE"/>
</dbReference>
<dbReference type="PANTHER" id="PTHR42714:SF2">
    <property type="entry name" value="TRNA MODIFICATION GTPASE GTPBP3, MITOCHONDRIAL"/>
    <property type="match status" value="1"/>
</dbReference>
<evidence type="ECO:0000313" key="10">
    <source>
        <dbReference type="EMBL" id="MBK1696888.1"/>
    </source>
</evidence>
<comment type="caution">
    <text evidence="10">The sequence shown here is derived from an EMBL/GenBank/DDBJ whole genome shotgun (WGS) entry which is preliminary data.</text>
</comment>
<protein>
    <recommendedName>
        <fullName evidence="7">tRNA modification GTPase MnmE</fullName>
        <ecNumber evidence="7">3.6.-.-</ecNumber>
    </recommendedName>
</protein>
<dbReference type="SUPFAM" id="SSF52540">
    <property type="entry name" value="P-loop containing nucleoside triphosphate hydrolases"/>
    <property type="match status" value="1"/>
</dbReference>
<dbReference type="NCBIfam" id="NF003661">
    <property type="entry name" value="PRK05291.1-3"/>
    <property type="match status" value="1"/>
</dbReference>
<dbReference type="NCBIfam" id="TIGR00231">
    <property type="entry name" value="small_GTP"/>
    <property type="match status" value="1"/>
</dbReference>
<dbReference type="EMBL" id="NRRE01000020">
    <property type="protein sequence ID" value="MBK1696888.1"/>
    <property type="molecule type" value="Genomic_DNA"/>
</dbReference>
<dbReference type="Gene3D" id="1.20.120.430">
    <property type="entry name" value="tRNA modification GTPase MnmE domain 2"/>
    <property type="match status" value="1"/>
</dbReference>
<organism evidence="10 11">
    <name type="scientific">Rhodovibrio salinarum</name>
    <dbReference type="NCBI Taxonomy" id="1087"/>
    <lineage>
        <taxon>Bacteria</taxon>
        <taxon>Pseudomonadati</taxon>
        <taxon>Pseudomonadota</taxon>
        <taxon>Alphaproteobacteria</taxon>
        <taxon>Rhodospirillales</taxon>
        <taxon>Rhodovibrionaceae</taxon>
        <taxon>Rhodovibrio</taxon>
    </lineage>
</organism>
<dbReference type="SUPFAM" id="SSF116878">
    <property type="entry name" value="TrmE connector domain"/>
    <property type="match status" value="1"/>
</dbReference>
<dbReference type="Gene3D" id="3.30.1360.120">
    <property type="entry name" value="Probable tRNA modification gtpase trme, domain 1"/>
    <property type="match status" value="1"/>
</dbReference>
<feature type="binding site" evidence="7">
    <location>
        <position position="79"/>
    </location>
    <ligand>
        <name>(6S)-5-formyl-5,6,7,8-tetrahydrofolate</name>
        <dbReference type="ChEBI" id="CHEBI:57457"/>
    </ligand>
</feature>
<evidence type="ECO:0000259" key="9">
    <source>
        <dbReference type="PROSITE" id="PS51709"/>
    </source>
</evidence>
<dbReference type="InterPro" id="IPR025867">
    <property type="entry name" value="MnmE_helical"/>
</dbReference>
<dbReference type="InterPro" id="IPR005225">
    <property type="entry name" value="Small_GTP-bd"/>
</dbReference>
<dbReference type="CDD" id="cd14858">
    <property type="entry name" value="TrmE_N"/>
    <property type="match status" value="1"/>
</dbReference>
<reference evidence="10" key="1">
    <citation type="submission" date="2017-08" db="EMBL/GenBank/DDBJ databases">
        <authorList>
            <person name="Imhoff J.F."/>
            <person name="Rahn T."/>
            <person name="Kuenzel S."/>
            <person name="Neulinger S.C."/>
        </authorList>
    </citation>
    <scope>NUCLEOTIDE SEQUENCE</scope>
    <source>
        <strain evidence="10">DSM 9154</strain>
    </source>
</reference>
<dbReference type="GO" id="GO:0005525">
    <property type="term" value="F:GTP binding"/>
    <property type="evidence" value="ECO:0007669"/>
    <property type="project" value="UniProtKB-UniRule"/>
</dbReference>
<dbReference type="RefSeq" id="WP_027287340.1">
    <property type="nucleotide sequence ID" value="NZ_NRRE01000020.1"/>
</dbReference>
<feature type="binding site" evidence="7">
    <location>
        <begin position="269"/>
        <end position="272"/>
    </location>
    <ligand>
        <name>GTP</name>
        <dbReference type="ChEBI" id="CHEBI:37565"/>
    </ligand>
</feature>
<keyword evidence="5 7" id="KW-0630">Potassium</keyword>